<keyword evidence="4 6" id="KW-0807">Transducer</keyword>
<evidence type="ECO:0000256" key="7">
    <source>
        <dbReference type="SAM" id="MobiDB-lite"/>
    </source>
</evidence>
<evidence type="ECO:0000256" key="4">
    <source>
        <dbReference type="ARBA" id="ARBA00023224"/>
    </source>
</evidence>
<comment type="subcellular location">
    <subcellularLocation>
        <location evidence="1">Cell membrane</location>
    </subcellularLocation>
</comment>
<protein>
    <submittedName>
        <fullName evidence="11">Methyl-accepting chemotaxis sensory transducer with Cache sensor</fullName>
    </submittedName>
</protein>
<dbReference type="Gene3D" id="1.10.8.500">
    <property type="entry name" value="HAMP domain in histidine kinase"/>
    <property type="match status" value="1"/>
</dbReference>
<accession>A0A1I2B7Z7</accession>
<dbReference type="GO" id="GO:0006935">
    <property type="term" value="P:chemotaxis"/>
    <property type="evidence" value="ECO:0007669"/>
    <property type="project" value="UniProtKB-ARBA"/>
</dbReference>
<dbReference type="GO" id="GO:0005886">
    <property type="term" value="C:plasma membrane"/>
    <property type="evidence" value="ECO:0007669"/>
    <property type="project" value="UniProtKB-SubCell"/>
</dbReference>
<dbReference type="PANTHER" id="PTHR32089:SF112">
    <property type="entry name" value="LYSOZYME-LIKE PROTEIN-RELATED"/>
    <property type="match status" value="1"/>
</dbReference>
<reference evidence="11 12" key="1">
    <citation type="submission" date="2016-10" db="EMBL/GenBank/DDBJ databases">
        <authorList>
            <person name="de Groot N.N."/>
        </authorList>
    </citation>
    <scope>NUCLEOTIDE SEQUENCE [LARGE SCALE GENOMIC DNA]</scope>
    <source>
        <strain evidence="11 12">DSM 23995</strain>
    </source>
</reference>
<dbReference type="FunFam" id="1.10.287.950:FF:000001">
    <property type="entry name" value="Methyl-accepting chemotaxis sensory transducer"/>
    <property type="match status" value="1"/>
</dbReference>
<dbReference type="GO" id="GO:0007165">
    <property type="term" value="P:signal transduction"/>
    <property type="evidence" value="ECO:0007669"/>
    <property type="project" value="UniProtKB-KW"/>
</dbReference>
<proteinExistence type="inferred from homology"/>
<feature type="compositionally biased region" description="Low complexity" evidence="7">
    <location>
        <begin position="651"/>
        <end position="680"/>
    </location>
</feature>
<evidence type="ECO:0000256" key="1">
    <source>
        <dbReference type="ARBA" id="ARBA00004236"/>
    </source>
</evidence>
<feature type="transmembrane region" description="Helical" evidence="8">
    <location>
        <begin position="323"/>
        <end position="345"/>
    </location>
</feature>
<keyword evidence="8" id="KW-1133">Transmembrane helix</keyword>
<dbReference type="CDD" id="cd12913">
    <property type="entry name" value="PDC1_MCP_like"/>
    <property type="match status" value="1"/>
</dbReference>
<evidence type="ECO:0000256" key="8">
    <source>
        <dbReference type="SAM" id="Phobius"/>
    </source>
</evidence>
<gene>
    <name evidence="11" type="ORF">SAMN05192532_102140</name>
</gene>
<dbReference type="InterPro" id="IPR004089">
    <property type="entry name" value="MCPsignal_dom"/>
</dbReference>
<dbReference type="PROSITE" id="PS50111">
    <property type="entry name" value="CHEMOTAXIS_TRANSDUC_2"/>
    <property type="match status" value="1"/>
</dbReference>
<dbReference type="Pfam" id="PF00672">
    <property type="entry name" value="HAMP"/>
    <property type="match status" value="1"/>
</dbReference>
<keyword evidence="8" id="KW-0812">Transmembrane</keyword>
<evidence type="ECO:0000256" key="2">
    <source>
        <dbReference type="ARBA" id="ARBA00022475"/>
    </source>
</evidence>
<dbReference type="STRING" id="930128.SAMN05192532_102140"/>
<evidence type="ECO:0000313" key="11">
    <source>
        <dbReference type="EMBL" id="SFE52271.1"/>
    </source>
</evidence>
<dbReference type="SUPFAM" id="SSF58104">
    <property type="entry name" value="Methyl-accepting chemotaxis protein (MCP) signaling domain"/>
    <property type="match status" value="1"/>
</dbReference>
<evidence type="ECO:0000256" key="3">
    <source>
        <dbReference type="ARBA" id="ARBA00023136"/>
    </source>
</evidence>
<dbReference type="EMBL" id="FONT01000002">
    <property type="protein sequence ID" value="SFE52271.1"/>
    <property type="molecule type" value="Genomic_DNA"/>
</dbReference>
<dbReference type="PANTHER" id="PTHR32089">
    <property type="entry name" value="METHYL-ACCEPTING CHEMOTAXIS PROTEIN MCPB"/>
    <property type="match status" value="1"/>
</dbReference>
<dbReference type="Gene3D" id="3.30.450.20">
    <property type="entry name" value="PAS domain"/>
    <property type="match status" value="2"/>
</dbReference>
<dbReference type="Pfam" id="PF00015">
    <property type="entry name" value="MCPsignal"/>
    <property type="match status" value="1"/>
</dbReference>
<organism evidence="11 12">
    <name type="scientific">Alteribacillus iranensis</name>
    <dbReference type="NCBI Taxonomy" id="930128"/>
    <lineage>
        <taxon>Bacteria</taxon>
        <taxon>Bacillati</taxon>
        <taxon>Bacillota</taxon>
        <taxon>Bacilli</taxon>
        <taxon>Bacillales</taxon>
        <taxon>Bacillaceae</taxon>
        <taxon>Alteribacillus</taxon>
    </lineage>
</organism>
<dbReference type="AlphaFoldDB" id="A0A1I2B7Z7"/>
<dbReference type="Proteomes" id="UP000199516">
    <property type="component" value="Unassembled WGS sequence"/>
</dbReference>
<dbReference type="CDD" id="cd11386">
    <property type="entry name" value="MCP_signal"/>
    <property type="match status" value="1"/>
</dbReference>
<evidence type="ECO:0000259" key="9">
    <source>
        <dbReference type="PROSITE" id="PS50111"/>
    </source>
</evidence>
<dbReference type="SMART" id="SM00283">
    <property type="entry name" value="MA"/>
    <property type="match status" value="1"/>
</dbReference>
<feature type="domain" description="HAMP" evidence="10">
    <location>
        <begin position="347"/>
        <end position="402"/>
    </location>
</feature>
<feature type="region of interest" description="Disordered" evidence="7">
    <location>
        <begin position="651"/>
        <end position="687"/>
    </location>
</feature>
<feature type="region of interest" description="Disordered" evidence="7">
    <location>
        <begin position="411"/>
        <end position="455"/>
    </location>
</feature>
<dbReference type="PROSITE" id="PS50885">
    <property type="entry name" value="HAMP"/>
    <property type="match status" value="1"/>
</dbReference>
<dbReference type="RefSeq" id="WP_091658272.1">
    <property type="nucleotide sequence ID" value="NZ_FONT01000002.1"/>
</dbReference>
<evidence type="ECO:0000256" key="6">
    <source>
        <dbReference type="PROSITE-ProRule" id="PRU00284"/>
    </source>
</evidence>
<dbReference type="CDD" id="cd06225">
    <property type="entry name" value="HAMP"/>
    <property type="match status" value="1"/>
</dbReference>
<sequence>MKNLQSRMLVFLLLPTLLFFIGMVAYVSTTVYDMAHTSAEETLEAHGESLAGDIQLELEKNLRAVETISHSFEGMIEDGESPAREEANAALRKLLSENATVLTAWMFWEEDAFDGKDEEFVNVEGHDETGRFLPVWSMTEGDAFLVEPVIGYDDTNDDTHHNLHHVLETGESSIFEPFLYEVNGTDELITSIAVPVIVDGTTVGMTGVDIALESLHQYVSDFSFYDTGFAGLLSNEGKVISHQDDSLLDTVYFESSMENESAGDAVSAAVQTGEVANIESFSNTLEKEVYQLFTPVTIDGVSTPWSAFVTAPMNEVAEDARNLTITIVMVSAVVIIVLAVIIFMVTRNIVKPIRQSVEHGKEMAAGDFSRSMRNKNMNRQDEIGDLTRIFASIGENMRELIGSVQDSTERLAESSVSMDEGAKQSTAAANEVASSIEEVSRSSENQLQGAEGNAKSMEEMTQGVQRVADTASTVSDAANEMNKTAQSGQETVQQAIQQMGRIQNETQESKTVIQQLQTGAGKIGSIVSVITDISEQTNLLALNAAIEAARAGESGKGFAVVADEVRKLADETKDSAANISQLIDGIQSDTNQASDFMNTNATEVDKGIDSIEEVGQSFDQITNTIQRVVTEIEGLSAVAEEMSAVSEEISAESQQIASSTEASSGHAQQVAAAAEQQLASMEEMTETSKSLNAMAQELREMLNRFKV</sequence>
<evidence type="ECO:0000256" key="5">
    <source>
        <dbReference type="ARBA" id="ARBA00029447"/>
    </source>
</evidence>
<name>A0A1I2B7Z7_9BACI</name>
<comment type="similarity">
    <text evidence="5">Belongs to the methyl-accepting chemotaxis (MCP) protein family.</text>
</comment>
<evidence type="ECO:0000259" key="10">
    <source>
        <dbReference type="PROSITE" id="PS50885"/>
    </source>
</evidence>
<dbReference type="InterPro" id="IPR003660">
    <property type="entry name" value="HAMP_dom"/>
</dbReference>
<dbReference type="OrthoDB" id="9762005at2"/>
<feature type="domain" description="Methyl-accepting transducer" evidence="9">
    <location>
        <begin position="421"/>
        <end position="657"/>
    </location>
</feature>
<keyword evidence="12" id="KW-1185">Reference proteome</keyword>
<keyword evidence="2" id="KW-1003">Cell membrane</keyword>
<dbReference type="SMART" id="SM00304">
    <property type="entry name" value="HAMP"/>
    <property type="match status" value="2"/>
</dbReference>
<dbReference type="Gene3D" id="1.10.287.950">
    <property type="entry name" value="Methyl-accepting chemotaxis protein"/>
    <property type="match status" value="1"/>
</dbReference>
<evidence type="ECO:0000313" key="12">
    <source>
        <dbReference type="Proteomes" id="UP000199516"/>
    </source>
</evidence>
<keyword evidence="3 8" id="KW-0472">Membrane</keyword>